<gene>
    <name evidence="3" type="ORF">FHS90_004645</name>
</gene>
<keyword evidence="4" id="KW-1185">Reference proteome</keyword>
<dbReference type="AlphaFoldDB" id="A0A839GSQ4"/>
<comment type="caution">
    <text evidence="3">The sequence shown here is derived from an EMBL/GenBank/DDBJ whole genome shotgun (WGS) entry which is preliminary data.</text>
</comment>
<protein>
    <recommendedName>
        <fullName evidence="5">Short C-terminal domain-containing protein</fullName>
    </recommendedName>
</protein>
<sequence length="197" mass="22488">MKQFLNEEQDPKAVEKIYAKVKGLLTSGEDVEYIAVQKKPAVNLSPDCVALTSKRVIFCRPKNLGLSMEFQDYAWKDVADCHMKESIWGAEFTLKTVKGQTNKIDYLPKAQARKLYQFAQEKEEAQHEYRRNRELEEKRAAAGGVVVTANIPSNSPTIESQPKDPMEALQKLKRLLENDLITQQEFDAKKSEIIARL</sequence>
<reference evidence="3 4" key="1">
    <citation type="submission" date="2020-08" db="EMBL/GenBank/DDBJ databases">
        <title>Genomic Encyclopedia of Type Strains, Phase IV (KMG-IV): sequencing the most valuable type-strain genomes for metagenomic binning, comparative biology and taxonomic classification.</title>
        <authorList>
            <person name="Goeker M."/>
        </authorList>
    </citation>
    <scope>NUCLEOTIDE SEQUENCE [LARGE SCALE GENOMIC DNA]</scope>
    <source>
        <strain evidence="3 4">DSM 29854</strain>
    </source>
</reference>
<dbReference type="RefSeq" id="WP_182514613.1">
    <property type="nucleotide sequence ID" value="NZ_JACJIQ010000040.1"/>
</dbReference>
<organism evidence="3 4">
    <name type="scientific">Rufibacter quisquiliarum</name>
    <dbReference type="NCBI Taxonomy" id="1549639"/>
    <lineage>
        <taxon>Bacteria</taxon>
        <taxon>Pseudomonadati</taxon>
        <taxon>Bacteroidota</taxon>
        <taxon>Cytophagia</taxon>
        <taxon>Cytophagales</taxon>
        <taxon>Hymenobacteraceae</taxon>
        <taxon>Rufibacter</taxon>
    </lineage>
</organism>
<dbReference type="Pfam" id="PF14470">
    <property type="entry name" value="bPH_3"/>
    <property type="match status" value="1"/>
</dbReference>
<feature type="domain" description="YokE-like PH" evidence="2">
    <location>
        <begin position="25"/>
        <end position="120"/>
    </location>
</feature>
<feature type="domain" description="SHOCT" evidence="1">
    <location>
        <begin position="167"/>
        <end position="193"/>
    </location>
</feature>
<proteinExistence type="predicted"/>
<dbReference type="Pfam" id="PF09851">
    <property type="entry name" value="SHOCT"/>
    <property type="match status" value="1"/>
</dbReference>
<dbReference type="Proteomes" id="UP000563094">
    <property type="component" value="Unassembled WGS sequence"/>
</dbReference>
<name>A0A839GSQ4_9BACT</name>
<evidence type="ECO:0000313" key="4">
    <source>
        <dbReference type="Proteomes" id="UP000563094"/>
    </source>
</evidence>
<accession>A0A839GSQ4</accession>
<dbReference type="InterPro" id="IPR018649">
    <property type="entry name" value="SHOCT"/>
</dbReference>
<evidence type="ECO:0000259" key="1">
    <source>
        <dbReference type="Pfam" id="PF09851"/>
    </source>
</evidence>
<dbReference type="InterPro" id="IPR039519">
    <property type="entry name" value="YokE-like_PH"/>
</dbReference>
<evidence type="ECO:0000313" key="3">
    <source>
        <dbReference type="EMBL" id="MBA9079899.1"/>
    </source>
</evidence>
<evidence type="ECO:0008006" key="5">
    <source>
        <dbReference type="Google" id="ProtNLM"/>
    </source>
</evidence>
<dbReference type="EMBL" id="JACJIQ010000040">
    <property type="protein sequence ID" value="MBA9079899.1"/>
    <property type="molecule type" value="Genomic_DNA"/>
</dbReference>
<evidence type="ECO:0000259" key="2">
    <source>
        <dbReference type="Pfam" id="PF14470"/>
    </source>
</evidence>